<organism evidence="3 4">
    <name type="scientific">Trifolium medium</name>
    <dbReference type="NCBI Taxonomy" id="97028"/>
    <lineage>
        <taxon>Eukaryota</taxon>
        <taxon>Viridiplantae</taxon>
        <taxon>Streptophyta</taxon>
        <taxon>Embryophyta</taxon>
        <taxon>Tracheophyta</taxon>
        <taxon>Spermatophyta</taxon>
        <taxon>Magnoliopsida</taxon>
        <taxon>eudicotyledons</taxon>
        <taxon>Gunneridae</taxon>
        <taxon>Pentapetalae</taxon>
        <taxon>rosids</taxon>
        <taxon>fabids</taxon>
        <taxon>Fabales</taxon>
        <taxon>Fabaceae</taxon>
        <taxon>Papilionoideae</taxon>
        <taxon>50 kb inversion clade</taxon>
        <taxon>NPAAA clade</taxon>
        <taxon>Hologalegina</taxon>
        <taxon>IRL clade</taxon>
        <taxon>Trifolieae</taxon>
        <taxon>Trifolium</taxon>
    </lineage>
</organism>
<dbReference type="InterPro" id="IPR007110">
    <property type="entry name" value="Ig-like_dom"/>
</dbReference>
<reference evidence="3 4" key="1">
    <citation type="journal article" date="2018" name="Front. Plant Sci.">
        <title>Red Clover (Trifolium pratense) and Zigzag Clover (T. medium) - A Picture of Genomic Similarities and Differences.</title>
        <authorList>
            <person name="Dluhosova J."/>
            <person name="Istvanek J."/>
            <person name="Nedelnik J."/>
            <person name="Repkova J."/>
        </authorList>
    </citation>
    <scope>NUCLEOTIDE SEQUENCE [LARGE SCALE GENOMIC DNA]</scope>
    <source>
        <strain evidence="4">cv. 10/8</strain>
        <tissue evidence="3">Leaf</tissue>
    </source>
</reference>
<proteinExistence type="predicted"/>
<dbReference type="Proteomes" id="UP000265520">
    <property type="component" value="Unassembled WGS sequence"/>
</dbReference>
<feature type="non-terminal residue" evidence="3">
    <location>
        <position position="149"/>
    </location>
</feature>
<accession>A0A392QJK7</accession>
<evidence type="ECO:0000313" key="4">
    <source>
        <dbReference type="Proteomes" id="UP000265520"/>
    </source>
</evidence>
<evidence type="ECO:0000313" key="3">
    <source>
        <dbReference type="EMBL" id="MCI24583.1"/>
    </source>
</evidence>
<feature type="domain" description="Ig-like" evidence="2">
    <location>
        <begin position="94"/>
        <end position="149"/>
    </location>
</feature>
<sequence length="149" mass="15871">MVEDSEPEQLEAHGGQEHRDTVSAFVEKIAEELVHDEGEVKGAPHRTVTDFQAASPLAHSLVQGDNVHDLFSEAAISTIKQPVGAAVSSCQHEPSMGSLSIGGSMKTVSGDSLPTRRKRTLSCPPGGGRSFVSGPWSLEWLHDHNHGDA</sequence>
<feature type="region of interest" description="Disordered" evidence="1">
    <location>
        <begin position="1"/>
        <end position="20"/>
    </location>
</feature>
<evidence type="ECO:0000256" key="1">
    <source>
        <dbReference type="SAM" id="MobiDB-lite"/>
    </source>
</evidence>
<comment type="caution">
    <text evidence="3">The sequence shown here is derived from an EMBL/GenBank/DDBJ whole genome shotgun (WGS) entry which is preliminary data.</text>
</comment>
<keyword evidence="4" id="KW-1185">Reference proteome</keyword>
<name>A0A392QJK7_9FABA</name>
<feature type="region of interest" description="Disordered" evidence="1">
    <location>
        <begin position="90"/>
        <end position="126"/>
    </location>
</feature>
<dbReference type="PROSITE" id="PS50835">
    <property type="entry name" value="IG_LIKE"/>
    <property type="match status" value="1"/>
</dbReference>
<protein>
    <submittedName>
        <fullName evidence="3">Sulfate transporter</fullName>
    </submittedName>
</protein>
<evidence type="ECO:0000259" key="2">
    <source>
        <dbReference type="PROSITE" id="PS50835"/>
    </source>
</evidence>
<dbReference type="EMBL" id="LXQA010142283">
    <property type="protein sequence ID" value="MCI24583.1"/>
    <property type="molecule type" value="Genomic_DNA"/>
</dbReference>
<dbReference type="AlphaFoldDB" id="A0A392QJK7"/>
<feature type="compositionally biased region" description="Basic and acidic residues" evidence="1">
    <location>
        <begin position="10"/>
        <end position="20"/>
    </location>
</feature>